<dbReference type="GeneID" id="92928294"/>
<keyword evidence="4 9" id="KW-0808">Transferase</keyword>
<evidence type="ECO:0000256" key="3">
    <source>
        <dbReference type="ARBA" id="ARBA00022556"/>
    </source>
</evidence>
<keyword evidence="2" id="KW-0444">Lipid biosynthesis</keyword>
<dbReference type="InterPro" id="IPR037157">
    <property type="entry name" value="Acetyltransf_C_sf"/>
</dbReference>
<dbReference type="SUPFAM" id="SSF51161">
    <property type="entry name" value="Trimeric LpxA-like enzymes"/>
    <property type="match status" value="1"/>
</dbReference>
<keyword evidence="3" id="KW-0441">Lipid A biosynthesis</keyword>
<dbReference type="GO" id="GO:0009245">
    <property type="term" value="P:lipid A biosynthetic process"/>
    <property type="evidence" value="ECO:0007669"/>
    <property type="project" value="UniProtKB-KW"/>
</dbReference>
<proteinExistence type="predicted"/>
<dbReference type="Pfam" id="PF25087">
    <property type="entry name" value="GMPPB_C"/>
    <property type="match status" value="1"/>
</dbReference>
<dbReference type="InterPro" id="IPR011004">
    <property type="entry name" value="Trimer_LpxA-like_sf"/>
</dbReference>
<keyword evidence="5" id="KW-0443">Lipid metabolism</keyword>
<protein>
    <submittedName>
        <fullName evidence="9">Acyl-[acyl-carrier-protein]--UDP-N-acetylglucosamine O-acyltransferase</fullName>
    </submittedName>
</protein>
<dbReference type="NCBIfam" id="NF003657">
    <property type="entry name" value="PRK05289.1"/>
    <property type="match status" value="1"/>
</dbReference>
<dbReference type="InterPro" id="IPR010137">
    <property type="entry name" value="Lipid_A_LpxA"/>
</dbReference>
<dbReference type="InterPro" id="IPR029098">
    <property type="entry name" value="Acetyltransf_C"/>
</dbReference>
<dbReference type="Gene3D" id="1.20.1180.10">
    <property type="entry name" value="Udp N-acetylglucosamine O-acyltransferase, C-terminal domain"/>
    <property type="match status" value="1"/>
</dbReference>
<accession>A0A495WF46</accession>
<dbReference type="InterPro" id="IPR001451">
    <property type="entry name" value="Hexapep"/>
</dbReference>
<dbReference type="AlphaFoldDB" id="A0A495WF46"/>
<sequence length="259" mass="27942">MISPLAYIDSSAKIGKNVTIHPFAYIDKNVEIGDNCTIMPYASILDGTRMGNNNIVYQAAIVGAAPQDFKFKGDETLLIIGDNNTIREKVIINRATNKGDSTVIGNGNFLLEGVHIAHDTYIGNDCILGNGTKTAGNCKLDDKAILGSGVILKHGCHVGSWSLLRDGCRANKDVPPFIVAAHNPITYYGINAVLMSKAGGFKDNIVDDIAKAYRQIYQCGTSLENALLRIKELIPESPAIKYLINFIESSDKGIIGITI</sequence>
<evidence type="ECO:0000259" key="8">
    <source>
        <dbReference type="Pfam" id="PF25087"/>
    </source>
</evidence>
<evidence type="ECO:0000256" key="5">
    <source>
        <dbReference type="ARBA" id="ARBA00023098"/>
    </source>
</evidence>
<dbReference type="Pfam" id="PF00132">
    <property type="entry name" value="Hexapep"/>
    <property type="match status" value="1"/>
</dbReference>
<dbReference type="Proteomes" id="UP000269493">
    <property type="component" value="Unassembled WGS sequence"/>
</dbReference>
<comment type="caution">
    <text evidence="9">The sequence shown here is derived from an EMBL/GenBank/DDBJ whole genome shotgun (WGS) entry which is preliminary data.</text>
</comment>
<evidence type="ECO:0000313" key="9">
    <source>
        <dbReference type="EMBL" id="RKT59824.1"/>
    </source>
</evidence>
<dbReference type="NCBIfam" id="TIGR01852">
    <property type="entry name" value="lipid_A_lpxA"/>
    <property type="match status" value="1"/>
</dbReference>
<dbReference type="OrthoDB" id="9807278at2"/>
<reference evidence="9 10" key="1">
    <citation type="submission" date="2018-10" db="EMBL/GenBank/DDBJ databases">
        <title>Genomic Encyclopedia of Archaeal and Bacterial Type Strains, Phase II (KMG-II): from individual species to whole genera.</title>
        <authorList>
            <person name="Goeker M."/>
        </authorList>
    </citation>
    <scope>NUCLEOTIDE SEQUENCE [LARGE SCALE GENOMIC DNA]</scope>
    <source>
        <strain evidence="9 10">NSB1</strain>
    </source>
</reference>
<dbReference type="RefSeq" id="WP_022602028.1">
    <property type="nucleotide sequence ID" value="NZ_KI440811.1"/>
</dbReference>
<dbReference type="Pfam" id="PF13720">
    <property type="entry name" value="Acetyltransf_11"/>
    <property type="match status" value="1"/>
</dbReference>
<evidence type="ECO:0000256" key="2">
    <source>
        <dbReference type="ARBA" id="ARBA00022516"/>
    </source>
</evidence>
<dbReference type="PANTHER" id="PTHR43480">
    <property type="entry name" value="ACYL-[ACYL-CARRIER-PROTEIN]--UDP-N-ACETYLGLUCOSAMINE O-ACYLTRANSFERASE"/>
    <property type="match status" value="1"/>
</dbReference>
<feature type="domain" description="UDP N-acetylglucosamine O-acyltransferase C-terminal" evidence="7">
    <location>
        <begin position="173"/>
        <end position="255"/>
    </location>
</feature>
<evidence type="ECO:0000259" key="7">
    <source>
        <dbReference type="Pfam" id="PF13720"/>
    </source>
</evidence>
<evidence type="ECO:0000256" key="1">
    <source>
        <dbReference type="ARBA" id="ARBA00022490"/>
    </source>
</evidence>
<dbReference type="PIRSF" id="PIRSF000456">
    <property type="entry name" value="UDP-GlcNAc_acltr"/>
    <property type="match status" value="1"/>
</dbReference>
<dbReference type="GO" id="GO:0016020">
    <property type="term" value="C:membrane"/>
    <property type="evidence" value="ECO:0007669"/>
    <property type="project" value="GOC"/>
</dbReference>
<name>A0A495WF46_9BACT</name>
<keyword evidence="10" id="KW-1185">Reference proteome</keyword>
<keyword evidence="6 9" id="KW-0012">Acyltransferase</keyword>
<dbReference type="PANTHER" id="PTHR43480:SF1">
    <property type="entry name" value="ACYL-[ACYL-CARRIER-PROTEIN]--UDP-N-ACETYLGLUCOSAMINE O-ACYLTRANSFERASE, MITOCHONDRIAL-RELATED"/>
    <property type="match status" value="1"/>
</dbReference>
<organism evidence="9 10">
    <name type="scientific">Coprobacter fastidiosus NSB1 = JCM 33896</name>
    <dbReference type="NCBI Taxonomy" id="1349822"/>
    <lineage>
        <taxon>Bacteria</taxon>
        <taxon>Pseudomonadati</taxon>
        <taxon>Bacteroidota</taxon>
        <taxon>Bacteroidia</taxon>
        <taxon>Bacteroidales</taxon>
        <taxon>Barnesiellaceae</taxon>
        <taxon>Coprobacter</taxon>
    </lineage>
</organism>
<gene>
    <name evidence="9" type="ORF">BC742_0745</name>
</gene>
<feature type="domain" description="Mannose-1-phosphate guanyltransferase C-terminal" evidence="8">
    <location>
        <begin position="4"/>
        <end position="96"/>
    </location>
</feature>
<evidence type="ECO:0000256" key="4">
    <source>
        <dbReference type="ARBA" id="ARBA00022679"/>
    </source>
</evidence>
<dbReference type="Gene3D" id="2.160.10.10">
    <property type="entry name" value="Hexapeptide repeat proteins"/>
    <property type="match status" value="1"/>
</dbReference>
<evidence type="ECO:0000256" key="6">
    <source>
        <dbReference type="ARBA" id="ARBA00023315"/>
    </source>
</evidence>
<evidence type="ECO:0000313" key="10">
    <source>
        <dbReference type="Proteomes" id="UP000269493"/>
    </source>
</evidence>
<keyword evidence="1" id="KW-0963">Cytoplasm</keyword>
<dbReference type="EMBL" id="RBXN01000002">
    <property type="protein sequence ID" value="RKT59824.1"/>
    <property type="molecule type" value="Genomic_DNA"/>
</dbReference>
<dbReference type="GO" id="GO:0008780">
    <property type="term" value="F:acyl-[acyl-carrier-protein]-UDP-N-acetylglucosamine O-acyltransferase activity"/>
    <property type="evidence" value="ECO:0007669"/>
    <property type="project" value="InterPro"/>
</dbReference>
<dbReference type="InterPro" id="IPR056729">
    <property type="entry name" value="GMPPB_C"/>
</dbReference>